<dbReference type="EMBL" id="BPVZ01000024">
    <property type="protein sequence ID" value="GKV06267.1"/>
    <property type="molecule type" value="Genomic_DNA"/>
</dbReference>
<dbReference type="Proteomes" id="UP001054252">
    <property type="component" value="Unassembled WGS sequence"/>
</dbReference>
<reference evidence="2 3" key="1">
    <citation type="journal article" date="2021" name="Commun. Biol.">
        <title>The genome of Shorea leprosula (Dipterocarpaceae) highlights the ecological relevance of drought in aseasonal tropical rainforests.</title>
        <authorList>
            <person name="Ng K.K.S."/>
            <person name="Kobayashi M.J."/>
            <person name="Fawcett J.A."/>
            <person name="Hatakeyama M."/>
            <person name="Paape T."/>
            <person name="Ng C.H."/>
            <person name="Ang C.C."/>
            <person name="Tnah L.H."/>
            <person name="Lee C.T."/>
            <person name="Nishiyama T."/>
            <person name="Sese J."/>
            <person name="O'Brien M.J."/>
            <person name="Copetti D."/>
            <person name="Mohd Noor M.I."/>
            <person name="Ong R.C."/>
            <person name="Putra M."/>
            <person name="Sireger I.Z."/>
            <person name="Indrioko S."/>
            <person name="Kosugi Y."/>
            <person name="Izuno A."/>
            <person name="Isagi Y."/>
            <person name="Lee S.L."/>
            <person name="Shimizu K.K."/>
        </authorList>
    </citation>
    <scope>NUCLEOTIDE SEQUENCE [LARGE SCALE GENOMIC DNA]</scope>
    <source>
        <strain evidence="2">214</strain>
    </source>
</reference>
<proteinExistence type="predicted"/>
<organism evidence="2 3">
    <name type="scientific">Rubroshorea leprosula</name>
    <dbReference type="NCBI Taxonomy" id="152421"/>
    <lineage>
        <taxon>Eukaryota</taxon>
        <taxon>Viridiplantae</taxon>
        <taxon>Streptophyta</taxon>
        <taxon>Embryophyta</taxon>
        <taxon>Tracheophyta</taxon>
        <taxon>Spermatophyta</taxon>
        <taxon>Magnoliopsida</taxon>
        <taxon>eudicotyledons</taxon>
        <taxon>Gunneridae</taxon>
        <taxon>Pentapetalae</taxon>
        <taxon>rosids</taxon>
        <taxon>malvids</taxon>
        <taxon>Malvales</taxon>
        <taxon>Dipterocarpaceae</taxon>
        <taxon>Rubroshorea</taxon>
    </lineage>
</organism>
<gene>
    <name evidence="2" type="ORF">SLEP1_g18166</name>
</gene>
<comment type="caution">
    <text evidence="2">The sequence shown here is derived from an EMBL/GenBank/DDBJ whole genome shotgun (WGS) entry which is preliminary data.</text>
</comment>
<name>A0AAV5J5J8_9ROSI</name>
<feature type="signal peptide" evidence="1">
    <location>
        <begin position="1"/>
        <end position="25"/>
    </location>
</feature>
<evidence type="ECO:0000313" key="2">
    <source>
        <dbReference type="EMBL" id="GKV06267.1"/>
    </source>
</evidence>
<accession>A0AAV5J5J8</accession>
<evidence type="ECO:0000256" key="1">
    <source>
        <dbReference type="SAM" id="SignalP"/>
    </source>
</evidence>
<feature type="chain" id="PRO_5043865153" evidence="1">
    <location>
        <begin position="26"/>
        <end position="81"/>
    </location>
</feature>
<sequence>MTRISFSALLLIALFLSFGNEQVIAAVDASSECDHPLRDANCTQEQCNALCVKTYGDKGKFGFPVYGVCNNLKKTCTCRLC</sequence>
<dbReference type="AlphaFoldDB" id="A0AAV5J5J8"/>
<protein>
    <submittedName>
        <fullName evidence="2">Uncharacterized protein</fullName>
    </submittedName>
</protein>
<evidence type="ECO:0000313" key="3">
    <source>
        <dbReference type="Proteomes" id="UP001054252"/>
    </source>
</evidence>
<keyword evidence="1" id="KW-0732">Signal</keyword>
<keyword evidence="3" id="KW-1185">Reference proteome</keyword>